<reference evidence="2 3" key="1">
    <citation type="submission" date="2022-06" db="EMBL/GenBank/DDBJ databases">
        <title>Dyella sp. Sa strain:Sa Genome sequencing.</title>
        <authorList>
            <person name="Park S."/>
        </authorList>
    </citation>
    <scope>NUCLEOTIDE SEQUENCE [LARGE SCALE GENOMIC DNA]</scope>
    <source>
        <strain evidence="2 3">Sa</strain>
    </source>
</reference>
<dbReference type="EMBL" id="JAMZEK010000004">
    <property type="protein sequence ID" value="MCP1375986.1"/>
    <property type="molecule type" value="Genomic_DNA"/>
</dbReference>
<gene>
    <name evidence="2" type="ORF">NC595_18210</name>
</gene>
<evidence type="ECO:0008006" key="4">
    <source>
        <dbReference type="Google" id="ProtNLM"/>
    </source>
</evidence>
<keyword evidence="3" id="KW-1185">Reference proteome</keyword>
<evidence type="ECO:0000313" key="2">
    <source>
        <dbReference type="EMBL" id="MCP1375986.1"/>
    </source>
</evidence>
<dbReference type="Proteomes" id="UP001204615">
    <property type="component" value="Unassembled WGS sequence"/>
</dbReference>
<sequence length="90" mass="10042">MAKIDELRDHLFETLKSLRDEKNPMDIARAKAVADVAQVVINSARVEVEAMKVTGAKVGTGFLPAADQTNGPRSPEERERDLRKIQRDRA</sequence>
<dbReference type="RefSeq" id="WP_253568769.1">
    <property type="nucleotide sequence ID" value="NZ_JAMZEK010000004.1"/>
</dbReference>
<feature type="compositionally biased region" description="Basic and acidic residues" evidence="1">
    <location>
        <begin position="74"/>
        <end position="90"/>
    </location>
</feature>
<protein>
    <recommendedName>
        <fullName evidence="4">Phage protein</fullName>
    </recommendedName>
</protein>
<proteinExistence type="predicted"/>
<evidence type="ECO:0000256" key="1">
    <source>
        <dbReference type="SAM" id="MobiDB-lite"/>
    </source>
</evidence>
<comment type="caution">
    <text evidence="2">The sequence shown here is derived from an EMBL/GenBank/DDBJ whole genome shotgun (WGS) entry which is preliminary data.</text>
</comment>
<organism evidence="2 3">
    <name type="scientific">Dyella lutea</name>
    <dbReference type="NCBI Taxonomy" id="2950441"/>
    <lineage>
        <taxon>Bacteria</taxon>
        <taxon>Pseudomonadati</taxon>
        <taxon>Pseudomonadota</taxon>
        <taxon>Gammaproteobacteria</taxon>
        <taxon>Lysobacterales</taxon>
        <taxon>Rhodanobacteraceae</taxon>
        <taxon>Dyella</taxon>
    </lineage>
</organism>
<feature type="region of interest" description="Disordered" evidence="1">
    <location>
        <begin position="61"/>
        <end position="90"/>
    </location>
</feature>
<evidence type="ECO:0000313" key="3">
    <source>
        <dbReference type="Proteomes" id="UP001204615"/>
    </source>
</evidence>
<accession>A0ABT1FF52</accession>
<name>A0ABT1FF52_9GAMM</name>